<dbReference type="SUPFAM" id="SSF52743">
    <property type="entry name" value="Subtilisin-like"/>
    <property type="match status" value="1"/>
</dbReference>
<dbReference type="EMBL" id="VFML01000002">
    <property type="protein sequence ID" value="TQI94614.1"/>
    <property type="molecule type" value="Genomic_DNA"/>
</dbReference>
<evidence type="ECO:0000313" key="10">
    <source>
        <dbReference type="Proteomes" id="UP000320876"/>
    </source>
</evidence>
<feature type="domain" description="PatG C-terminal" evidence="8">
    <location>
        <begin position="680"/>
        <end position="791"/>
    </location>
</feature>
<dbReference type="PANTHER" id="PTHR43806">
    <property type="entry name" value="PEPTIDASE S8"/>
    <property type="match status" value="1"/>
</dbReference>
<dbReference type="InterPro" id="IPR000209">
    <property type="entry name" value="Peptidase_S8/S53_dom"/>
</dbReference>
<dbReference type="PROSITE" id="PS00138">
    <property type="entry name" value="SUBTILASE_SER"/>
    <property type="match status" value="1"/>
</dbReference>
<dbReference type="InterPro" id="IPR050131">
    <property type="entry name" value="Peptidase_S8_subtilisin-like"/>
</dbReference>
<evidence type="ECO:0000256" key="5">
    <source>
        <dbReference type="PROSITE-ProRule" id="PRU01240"/>
    </source>
</evidence>
<keyword evidence="2 5" id="KW-0645">Protease</keyword>
<keyword evidence="3 5" id="KW-0378">Hydrolase</keyword>
<sequence length="794" mass="84497">MRNSAGEVPAIPGIGELWKRTTGDDRIRVAVVDGPVDHDHPVFAGASLHEVGGVWPRENPAGGKTAHGTAVASILAAQHASPVAGVAPGCRLLSVPVFSDQRPKPSQVDLARGIELAVEAGAHVINISAGKLSPSGGADGTLASAIDLCHDNDVLVVAAAGNDGCFCDHVPAALPAVVAVGAMDRAGEPMRISNWGPGYRHHGILAPGEQITCACPGGGIARRTGTSMAAPIVSGVAALLLSLRVRAGLPARPRAVRTLLLESADPCPVGDPVACLRYLAGTLNIEGAVDAMTKHVEEQADTAVQVSCECAPEPAVEPPVETPAEPEAAGHALTPVSRALDAEPEHELVTSESVPPSGEPVSESWQRLVYAVGILGYDFGSEARRDSFKQLMPPTQGPGGLPIQANPYDVRQMVAYLKQNPSEASALIWTLNLELTPIYAVEPIGSYGPEVYRTLVSLLEAQADASSAADDEIDLMAGIVRALRDALSARHAAEQAHSDAAMSSSKQEVTRLAHTAAQQARNATDHLTSAFDRAKQAKYLTDNEVIEAVRRALEDSSTKLDKIDESLSKITGQTKIDDIKGYAEQSAATAYRVYHDASGPIVEAIKGRTGKRRVERVALPGRLGGQTVRLFSGQAIPAVTIDQVRGLVGWDVNTLVQPPVPDTASDEGDDLARLAGLSLDQEAAQNLRDFLNRIYFDMRNLGSTSADRALNFAATNAFLSRQIFVEENKKKRSMDKISVEKSPYGRMDSDSWDIKLRFFDPENTHRAYRVYRYTIDVSDVYPVTVGGVRSWSEA</sequence>
<evidence type="ECO:0000256" key="2">
    <source>
        <dbReference type="ARBA" id="ARBA00022670"/>
    </source>
</evidence>
<dbReference type="Pfam" id="PF00082">
    <property type="entry name" value="Peptidase_S8"/>
    <property type="match status" value="1"/>
</dbReference>
<feature type="active site" description="Charge relay system" evidence="5">
    <location>
        <position position="67"/>
    </location>
</feature>
<dbReference type="InterPro" id="IPR036852">
    <property type="entry name" value="Peptidase_S8/S53_dom_sf"/>
</dbReference>
<dbReference type="NCBIfam" id="TIGR03895">
    <property type="entry name" value="protease_PatA"/>
    <property type="match status" value="1"/>
</dbReference>
<feature type="active site" description="Charge relay system" evidence="5">
    <location>
        <position position="33"/>
    </location>
</feature>
<evidence type="ECO:0000259" key="6">
    <source>
        <dbReference type="Pfam" id="PF00082"/>
    </source>
</evidence>
<dbReference type="Proteomes" id="UP000320876">
    <property type="component" value="Unassembled WGS sequence"/>
</dbReference>
<evidence type="ECO:0000259" key="8">
    <source>
        <dbReference type="Pfam" id="PF18065"/>
    </source>
</evidence>
<organism evidence="9 10">
    <name type="scientific">Amycolatopsis cihanbeyliensis</name>
    <dbReference type="NCBI Taxonomy" id="1128664"/>
    <lineage>
        <taxon>Bacteria</taxon>
        <taxon>Bacillati</taxon>
        <taxon>Actinomycetota</taxon>
        <taxon>Actinomycetes</taxon>
        <taxon>Pseudonocardiales</taxon>
        <taxon>Pseudonocardiaceae</taxon>
        <taxon>Amycolatopsis</taxon>
    </lineage>
</organism>
<comment type="similarity">
    <text evidence="1 5">Belongs to the peptidase S8 family.</text>
</comment>
<comment type="caution">
    <text evidence="9">The sequence shown here is derived from an EMBL/GenBank/DDBJ whole genome shotgun (WGS) entry which is preliminary data.</text>
</comment>
<dbReference type="InterPro" id="IPR022398">
    <property type="entry name" value="Peptidase_S8_His-AS"/>
</dbReference>
<protein>
    <submittedName>
        <fullName evidence="9">Cyanobactin maturation PatA/PatG family protease</fullName>
    </submittedName>
</protein>
<dbReference type="PROSITE" id="PS00137">
    <property type="entry name" value="SUBTILASE_HIS"/>
    <property type="match status" value="1"/>
</dbReference>
<evidence type="ECO:0000313" key="9">
    <source>
        <dbReference type="EMBL" id="TQI94614.1"/>
    </source>
</evidence>
<evidence type="ECO:0000256" key="3">
    <source>
        <dbReference type="ARBA" id="ARBA00022801"/>
    </source>
</evidence>
<gene>
    <name evidence="9" type="ORF">FB471_6783</name>
</gene>
<dbReference type="PROSITE" id="PS51892">
    <property type="entry name" value="SUBTILASE"/>
    <property type="match status" value="1"/>
</dbReference>
<dbReference type="PANTHER" id="PTHR43806:SF11">
    <property type="entry name" value="CEREVISIN-RELATED"/>
    <property type="match status" value="1"/>
</dbReference>
<dbReference type="GO" id="GO:0004252">
    <property type="term" value="F:serine-type endopeptidase activity"/>
    <property type="evidence" value="ECO:0007669"/>
    <property type="project" value="UniProtKB-UniRule"/>
</dbReference>
<dbReference type="InterPro" id="IPR023828">
    <property type="entry name" value="Peptidase_S8_Ser-AS"/>
</dbReference>
<dbReference type="RefSeq" id="WP_170221084.1">
    <property type="nucleotide sequence ID" value="NZ_VFML01000002.1"/>
</dbReference>
<dbReference type="CDD" id="cd07476">
    <property type="entry name" value="Peptidases_S8_thiazoline_oxidase_subtilisin-like_protease"/>
    <property type="match status" value="1"/>
</dbReference>
<keyword evidence="10" id="KW-1185">Reference proteome</keyword>
<accession>A0A542CUX2</accession>
<dbReference type="InterPro" id="IPR015500">
    <property type="entry name" value="Peptidase_S8_subtilisin-rel"/>
</dbReference>
<dbReference type="Gene3D" id="3.40.50.200">
    <property type="entry name" value="Peptidase S8/S53 domain"/>
    <property type="match status" value="1"/>
</dbReference>
<evidence type="ECO:0000259" key="7">
    <source>
        <dbReference type="Pfam" id="PF18047"/>
    </source>
</evidence>
<reference evidence="9 10" key="1">
    <citation type="submission" date="2019-06" db="EMBL/GenBank/DDBJ databases">
        <title>Sequencing the genomes of 1000 actinobacteria strains.</title>
        <authorList>
            <person name="Klenk H.-P."/>
        </authorList>
    </citation>
    <scope>NUCLEOTIDE SEQUENCE [LARGE SCALE GENOMIC DNA]</scope>
    <source>
        <strain evidence="9 10">DSM 45679</strain>
    </source>
</reference>
<dbReference type="InterPro" id="IPR040636">
    <property type="entry name" value="PatG_C"/>
</dbReference>
<feature type="domain" description="PatG" evidence="7">
    <location>
        <begin position="369"/>
        <end position="469"/>
    </location>
</feature>
<dbReference type="PRINTS" id="PR00723">
    <property type="entry name" value="SUBTILISIN"/>
</dbReference>
<dbReference type="Pfam" id="PF18065">
    <property type="entry name" value="PatG_C"/>
    <property type="match status" value="1"/>
</dbReference>
<feature type="domain" description="Peptidase S8/S53" evidence="6">
    <location>
        <begin position="26"/>
        <end position="264"/>
    </location>
</feature>
<dbReference type="InterPro" id="IPR023830">
    <property type="entry name" value="Peptidase_S8A_PatG"/>
</dbReference>
<dbReference type="InterPro" id="IPR040483">
    <property type="entry name" value="PatG_dom"/>
</dbReference>
<name>A0A542CUX2_AMYCI</name>
<keyword evidence="4 5" id="KW-0720">Serine protease</keyword>
<dbReference type="GO" id="GO:0006508">
    <property type="term" value="P:proteolysis"/>
    <property type="evidence" value="ECO:0007669"/>
    <property type="project" value="UniProtKB-KW"/>
</dbReference>
<dbReference type="InterPro" id="IPR034056">
    <property type="entry name" value="Pep_S8_PatG/PatA-like"/>
</dbReference>
<evidence type="ECO:0000256" key="4">
    <source>
        <dbReference type="ARBA" id="ARBA00022825"/>
    </source>
</evidence>
<feature type="active site" description="Charge relay system" evidence="5">
    <location>
        <position position="227"/>
    </location>
</feature>
<dbReference type="Pfam" id="PF18047">
    <property type="entry name" value="PatG_D"/>
    <property type="match status" value="1"/>
</dbReference>
<dbReference type="AlphaFoldDB" id="A0A542CUX2"/>
<proteinExistence type="inferred from homology"/>
<evidence type="ECO:0000256" key="1">
    <source>
        <dbReference type="ARBA" id="ARBA00011073"/>
    </source>
</evidence>